<dbReference type="CDD" id="cd01865">
    <property type="entry name" value="Rab3"/>
    <property type="match status" value="1"/>
</dbReference>
<keyword evidence="8" id="KW-0636">Prenylation</keyword>
<dbReference type="STRING" id="30066.A0A182V5V8"/>
<dbReference type="CDD" id="cd02440">
    <property type="entry name" value="AdoMet_MTases"/>
    <property type="match status" value="1"/>
</dbReference>
<dbReference type="GO" id="GO:0003924">
    <property type="term" value="F:GTPase activity"/>
    <property type="evidence" value="ECO:0007669"/>
    <property type="project" value="InterPro"/>
</dbReference>
<dbReference type="InterPro" id="IPR037872">
    <property type="entry name" value="Rab3"/>
</dbReference>
<evidence type="ECO:0000256" key="4">
    <source>
        <dbReference type="ARBA" id="ARBA00022741"/>
    </source>
</evidence>
<dbReference type="InterPro" id="IPR013217">
    <property type="entry name" value="Methyltransf_12"/>
</dbReference>
<evidence type="ECO:0000256" key="5">
    <source>
        <dbReference type="ARBA" id="ARBA00022927"/>
    </source>
</evidence>
<evidence type="ECO:0000256" key="8">
    <source>
        <dbReference type="ARBA" id="ARBA00023289"/>
    </source>
</evidence>
<dbReference type="PROSITE" id="PS51419">
    <property type="entry name" value="RAB"/>
    <property type="match status" value="1"/>
</dbReference>
<keyword evidence="3" id="KW-0488">Methylation</keyword>
<dbReference type="Pfam" id="PF00071">
    <property type="entry name" value="Ras"/>
    <property type="match status" value="1"/>
</dbReference>
<evidence type="ECO:0000313" key="13">
    <source>
        <dbReference type="Proteomes" id="UP000075903"/>
    </source>
</evidence>
<protein>
    <recommendedName>
        <fullName evidence="9">Ras-related protein Rab-3</fullName>
    </recommendedName>
</protein>
<keyword evidence="2" id="KW-0813">Transport</keyword>
<dbReference type="Pfam" id="PF08242">
    <property type="entry name" value="Methyltransf_12"/>
    <property type="match status" value="1"/>
</dbReference>
<evidence type="ECO:0000256" key="6">
    <source>
        <dbReference type="ARBA" id="ARBA00023134"/>
    </source>
</evidence>
<dbReference type="GO" id="GO:0015031">
    <property type="term" value="P:protein transport"/>
    <property type="evidence" value="ECO:0007669"/>
    <property type="project" value="UniProtKB-KW"/>
</dbReference>
<feature type="domain" description="Methyltransferase type 12" evidence="11">
    <location>
        <begin position="41"/>
        <end position="145"/>
    </location>
</feature>
<evidence type="ECO:0000256" key="10">
    <source>
        <dbReference type="SAM" id="MobiDB-lite"/>
    </source>
</evidence>
<dbReference type="AlphaFoldDB" id="A0A182V5V8"/>
<dbReference type="VEuPathDB" id="VectorBase:AMEM21_011629"/>
<evidence type="ECO:0000256" key="1">
    <source>
        <dbReference type="ARBA" id="ARBA00006270"/>
    </source>
</evidence>
<reference evidence="12" key="1">
    <citation type="submission" date="2020-05" db="UniProtKB">
        <authorList>
            <consortium name="EnsemblMetazoa"/>
        </authorList>
    </citation>
    <scope>IDENTIFICATION</scope>
    <source>
        <strain evidence="12">MAF</strain>
    </source>
</reference>
<feature type="compositionally biased region" description="Polar residues" evidence="10">
    <location>
        <begin position="434"/>
        <end position="449"/>
    </location>
</feature>
<accession>A0A182V5V8</accession>
<dbReference type="SUPFAM" id="SSF53335">
    <property type="entry name" value="S-adenosyl-L-methionine-dependent methyltransferases"/>
    <property type="match status" value="1"/>
</dbReference>
<dbReference type="PROSITE" id="PS51420">
    <property type="entry name" value="RHO"/>
    <property type="match status" value="1"/>
</dbReference>
<evidence type="ECO:0000256" key="2">
    <source>
        <dbReference type="ARBA" id="ARBA00022448"/>
    </source>
</evidence>
<keyword evidence="13" id="KW-1185">Reference proteome</keyword>
<dbReference type="PANTHER" id="PTHR47980">
    <property type="entry name" value="LD44762P"/>
    <property type="match status" value="1"/>
</dbReference>
<dbReference type="Proteomes" id="UP000075903">
    <property type="component" value="Unassembled WGS sequence"/>
</dbReference>
<dbReference type="PRINTS" id="PR00449">
    <property type="entry name" value="RASTRNSFRMNG"/>
</dbReference>
<dbReference type="InterPro" id="IPR027417">
    <property type="entry name" value="P-loop_NTPase"/>
</dbReference>
<dbReference type="Gene3D" id="3.40.50.150">
    <property type="entry name" value="Vaccinia Virus protein VP39"/>
    <property type="match status" value="1"/>
</dbReference>
<dbReference type="FunFam" id="3.40.50.300:FF:000206">
    <property type="entry name" value="Ras-related protein Rab-3C"/>
    <property type="match status" value="1"/>
</dbReference>
<evidence type="ECO:0000256" key="7">
    <source>
        <dbReference type="ARBA" id="ARBA00023288"/>
    </source>
</evidence>
<organism evidence="12 13">
    <name type="scientific">Anopheles merus</name>
    <name type="common">Mosquito</name>
    <dbReference type="NCBI Taxonomy" id="30066"/>
    <lineage>
        <taxon>Eukaryota</taxon>
        <taxon>Metazoa</taxon>
        <taxon>Ecdysozoa</taxon>
        <taxon>Arthropoda</taxon>
        <taxon>Hexapoda</taxon>
        <taxon>Insecta</taxon>
        <taxon>Pterygota</taxon>
        <taxon>Neoptera</taxon>
        <taxon>Endopterygota</taxon>
        <taxon>Diptera</taxon>
        <taxon>Nematocera</taxon>
        <taxon>Culicoidea</taxon>
        <taxon>Culicidae</taxon>
        <taxon>Anophelinae</taxon>
        <taxon>Anopheles</taxon>
    </lineage>
</organism>
<feature type="region of interest" description="Disordered" evidence="10">
    <location>
        <begin position="421"/>
        <end position="449"/>
    </location>
</feature>
<dbReference type="InterPro" id="IPR050305">
    <property type="entry name" value="Small_GTPase_Rab"/>
</dbReference>
<dbReference type="SMART" id="SM00174">
    <property type="entry name" value="RHO"/>
    <property type="match status" value="1"/>
</dbReference>
<keyword evidence="7" id="KW-0449">Lipoprotein</keyword>
<keyword evidence="4" id="KW-0547">Nucleotide-binding</keyword>
<dbReference type="Gene3D" id="3.40.50.300">
    <property type="entry name" value="P-loop containing nucleotide triphosphate hydrolases"/>
    <property type="match status" value="1"/>
</dbReference>
<dbReference type="InterPro" id="IPR001806">
    <property type="entry name" value="Small_GTPase"/>
</dbReference>
<dbReference type="SMART" id="SM00176">
    <property type="entry name" value="RAN"/>
    <property type="match status" value="1"/>
</dbReference>
<dbReference type="EnsemblMetazoa" id="AMEM009373-RA">
    <property type="protein sequence ID" value="AMEM009373-PA"/>
    <property type="gene ID" value="AMEM009373"/>
</dbReference>
<dbReference type="SMART" id="SM00175">
    <property type="entry name" value="RAB"/>
    <property type="match status" value="1"/>
</dbReference>
<evidence type="ECO:0000259" key="11">
    <source>
        <dbReference type="Pfam" id="PF08242"/>
    </source>
</evidence>
<proteinExistence type="inferred from homology"/>
<name>A0A182V5V8_ANOME</name>
<dbReference type="SMART" id="SM00173">
    <property type="entry name" value="RAS"/>
    <property type="match status" value="1"/>
</dbReference>
<dbReference type="VEuPathDB" id="VectorBase:AMEM21_005775"/>
<sequence length="449" mass="51051">MNKANLYQQANGVQRRDAMEILKEYAPLISCPRDGEEVALLDIGCGSGDVLVDYILPVLSRGSTPVARALATDISEQMVRHARESYRHVKTIEFDTLDIGIKLDSAKLSRWGQFSHVTSFYCLHWVQNQHVAFSNIYNLLQHGGDCLLVFLANNPIFDIYNQLSRSPKWSKYMYDVEKYISPYQYCENPASEIEDLLCTVGFQQYQIQVRDKLYVYEGLDNLKRAVLAMAGGGDPKWQKDASDQNFDYMFKLLIIGNSSVGKTSFLFRYADDSFTSAFVSTVGIDFKVKTVFRHDKRVKLQIWDTAGQERYRTITTAYYRGAMGFILMYDITNEESFNSVQDWVTQIKTYSWDNAQVILVGNKCDMEDERVISFERGKQLADQLGVEFFETSAKENVHVTDVFERLVDIICDKMSESLDSDPTLVAGGPKGQRLTDQPGQGPPNANCNC</sequence>
<dbReference type="GO" id="GO:0005525">
    <property type="term" value="F:GTP binding"/>
    <property type="evidence" value="ECO:0007669"/>
    <property type="project" value="UniProtKB-KW"/>
</dbReference>
<comment type="similarity">
    <text evidence="1">Belongs to the small GTPase superfamily. Rab family.</text>
</comment>
<evidence type="ECO:0000256" key="9">
    <source>
        <dbReference type="ARBA" id="ARBA00067102"/>
    </source>
</evidence>
<dbReference type="VEuPathDB" id="VectorBase:AMEM009373"/>
<dbReference type="NCBIfam" id="TIGR00231">
    <property type="entry name" value="small_GTP"/>
    <property type="match status" value="1"/>
</dbReference>
<keyword evidence="5" id="KW-0653">Protein transport</keyword>
<dbReference type="SUPFAM" id="SSF52540">
    <property type="entry name" value="P-loop containing nucleoside triphosphate hydrolases"/>
    <property type="match status" value="1"/>
</dbReference>
<dbReference type="InterPro" id="IPR005225">
    <property type="entry name" value="Small_GTP-bd"/>
</dbReference>
<evidence type="ECO:0000256" key="3">
    <source>
        <dbReference type="ARBA" id="ARBA00022481"/>
    </source>
</evidence>
<evidence type="ECO:0000313" key="12">
    <source>
        <dbReference type="EnsemblMetazoa" id="AMEM009373-PA"/>
    </source>
</evidence>
<dbReference type="InterPro" id="IPR029063">
    <property type="entry name" value="SAM-dependent_MTases_sf"/>
</dbReference>
<keyword evidence="6" id="KW-0342">GTP-binding</keyword>
<dbReference type="PROSITE" id="PS51421">
    <property type="entry name" value="RAS"/>
    <property type="match status" value="1"/>
</dbReference>